<gene>
    <name evidence="10" type="ORF">CORC01_13545</name>
</gene>
<keyword evidence="4 8" id="KW-0732">Signal</keyword>
<dbReference type="Pfam" id="PF00135">
    <property type="entry name" value="COesterase"/>
    <property type="match status" value="1"/>
</dbReference>
<sequence>MIYSTVVFVFFFALTWAAPQKRGGGRPRVTINAPQANLRGTTKGFLGAKAGEVESFNGIPFAKPPVGDLRFKPPVRLTEAMGDVDATTEQPESCPQFLIQPDFGSPLIPPDLLDKVLNLPILKNLAVGQEDCLSVNVQRPAGTRKDDKLPVMYWIFGGGFELGSTAMYNGAGLVAEGMSTGKPFVFVAVNYRVGAWGFMPGKDLMQEGSSNAGLLDQRMGLEWVQDNIASFGGDPDKVTLWGESAGAISIFSQMSLYNGNITRNGKALFRGAIMNSGSAVPTDPMDSPKATKVYEKILYAAGCDGQADRLQCLRDLSYDDMRKAANSVPGILSYSSVALSYLPRPDGKTIVSSPEIFLTSGKFPKVPFIIGDQEDEGTLFALFQPNVTKTREVEEYLSELYFNNASPQQIKQLVGTYGPRPSEGSPFRTAGFNEVRPHFKQLAAILGDTVFTLTRRAVFNLTSTIQPEVNTWSYLASYDYGTPVLGTFHGSDLLQVFYGIKPNYAAAATRAYYFNFAYNQDPNDSSGGTGTAKVKLIDWPKWRDGQKMLHMMAKTADLIDDDFREDSFNFLLNNVEKLRF</sequence>
<evidence type="ECO:0000313" key="11">
    <source>
        <dbReference type="Proteomes" id="UP000176998"/>
    </source>
</evidence>
<dbReference type="InterPro" id="IPR029058">
    <property type="entry name" value="AB_hydrolase_fold"/>
</dbReference>
<comment type="caution">
    <text evidence="10">The sequence shown here is derived from an EMBL/GenBank/DDBJ whole genome shotgun (WGS) entry which is preliminary data.</text>
</comment>
<dbReference type="PROSITE" id="PS00122">
    <property type="entry name" value="CARBOXYLESTERASE_B_1"/>
    <property type="match status" value="1"/>
</dbReference>
<comment type="subcellular location">
    <subcellularLocation>
        <location evidence="1">Secreted</location>
    </subcellularLocation>
</comment>
<dbReference type="EC" id="3.1.1.-" evidence="8"/>
<dbReference type="OrthoDB" id="408631at2759"/>
<dbReference type="GO" id="GO:0006629">
    <property type="term" value="P:lipid metabolic process"/>
    <property type="evidence" value="ECO:0007669"/>
    <property type="project" value="UniProtKB-KW"/>
</dbReference>
<dbReference type="GO" id="GO:0016787">
    <property type="term" value="F:hydrolase activity"/>
    <property type="evidence" value="ECO:0007669"/>
    <property type="project" value="UniProtKB-KW"/>
</dbReference>
<dbReference type="Proteomes" id="UP000176998">
    <property type="component" value="Unassembled WGS sequence"/>
</dbReference>
<evidence type="ECO:0000256" key="6">
    <source>
        <dbReference type="ARBA" id="ARBA00023098"/>
    </source>
</evidence>
<name>A0A1G4APS2_9PEZI</name>
<dbReference type="AlphaFoldDB" id="A0A1G4APS2"/>
<evidence type="ECO:0000256" key="8">
    <source>
        <dbReference type="RuleBase" id="RU361235"/>
    </source>
</evidence>
<evidence type="ECO:0000256" key="7">
    <source>
        <dbReference type="ARBA" id="ARBA00023180"/>
    </source>
</evidence>
<dbReference type="GO" id="GO:0005576">
    <property type="term" value="C:extracellular region"/>
    <property type="evidence" value="ECO:0007669"/>
    <property type="project" value="UniProtKB-SubCell"/>
</dbReference>
<feature type="signal peptide" evidence="8">
    <location>
        <begin position="1"/>
        <end position="17"/>
    </location>
</feature>
<dbReference type="EMBL" id="MJBS01000198">
    <property type="protein sequence ID" value="OHE91169.1"/>
    <property type="molecule type" value="Genomic_DNA"/>
</dbReference>
<evidence type="ECO:0000256" key="4">
    <source>
        <dbReference type="ARBA" id="ARBA00022729"/>
    </source>
</evidence>
<protein>
    <recommendedName>
        <fullName evidence="8">Carboxylic ester hydrolase</fullName>
        <ecNumber evidence="8">3.1.1.-</ecNumber>
    </recommendedName>
</protein>
<keyword evidence="7" id="KW-0325">Glycoprotein</keyword>
<dbReference type="PANTHER" id="PTHR11559">
    <property type="entry name" value="CARBOXYLESTERASE"/>
    <property type="match status" value="1"/>
</dbReference>
<feature type="chain" id="PRO_5009364017" description="Carboxylic ester hydrolase" evidence="8">
    <location>
        <begin position="18"/>
        <end position="580"/>
    </location>
</feature>
<keyword evidence="3" id="KW-0964">Secreted</keyword>
<dbReference type="InterPro" id="IPR002018">
    <property type="entry name" value="CarbesteraseB"/>
</dbReference>
<proteinExistence type="inferred from homology"/>
<dbReference type="Gene3D" id="3.40.50.1820">
    <property type="entry name" value="alpha/beta hydrolase"/>
    <property type="match status" value="1"/>
</dbReference>
<dbReference type="FunFam" id="3.40.50.1820:FF:000213">
    <property type="entry name" value="Carboxylic ester hydrolase"/>
    <property type="match status" value="1"/>
</dbReference>
<evidence type="ECO:0000256" key="5">
    <source>
        <dbReference type="ARBA" id="ARBA00022801"/>
    </source>
</evidence>
<keyword evidence="11" id="KW-1185">Reference proteome</keyword>
<dbReference type="STRING" id="1209926.A0A1G4APS2"/>
<dbReference type="InterPro" id="IPR050309">
    <property type="entry name" value="Type-B_Carboxylest/Lipase"/>
</dbReference>
<accession>A0A1G4APS2</accession>
<feature type="domain" description="Carboxylesterase type B" evidence="9">
    <location>
        <begin position="30"/>
        <end position="568"/>
    </location>
</feature>
<dbReference type="GeneID" id="34566672"/>
<keyword evidence="5 8" id="KW-0378">Hydrolase</keyword>
<dbReference type="SUPFAM" id="SSF53474">
    <property type="entry name" value="alpha/beta-Hydrolases"/>
    <property type="match status" value="1"/>
</dbReference>
<organism evidence="10 11">
    <name type="scientific">Colletotrichum orchidophilum</name>
    <dbReference type="NCBI Taxonomy" id="1209926"/>
    <lineage>
        <taxon>Eukaryota</taxon>
        <taxon>Fungi</taxon>
        <taxon>Dikarya</taxon>
        <taxon>Ascomycota</taxon>
        <taxon>Pezizomycotina</taxon>
        <taxon>Sordariomycetes</taxon>
        <taxon>Hypocreomycetidae</taxon>
        <taxon>Glomerellales</taxon>
        <taxon>Glomerellaceae</taxon>
        <taxon>Colletotrichum</taxon>
    </lineage>
</organism>
<evidence type="ECO:0000313" key="10">
    <source>
        <dbReference type="EMBL" id="OHE91169.1"/>
    </source>
</evidence>
<keyword evidence="6" id="KW-0443">Lipid metabolism</keyword>
<reference evidence="10 11" key="1">
    <citation type="submission" date="2016-09" db="EMBL/GenBank/DDBJ databases">
        <authorList>
            <person name="Capua I."/>
            <person name="De Benedictis P."/>
            <person name="Joannis T."/>
            <person name="Lombin L.H."/>
            <person name="Cattoli G."/>
        </authorList>
    </citation>
    <scope>NUCLEOTIDE SEQUENCE [LARGE SCALE GENOMIC DNA]</scope>
    <source>
        <strain evidence="10 11">IMI 309357</strain>
    </source>
</reference>
<dbReference type="InterPro" id="IPR019826">
    <property type="entry name" value="Carboxylesterase_B_AS"/>
</dbReference>
<comment type="similarity">
    <text evidence="2 8">Belongs to the type-B carboxylesterase/lipase family.</text>
</comment>
<evidence type="ECO:0000259" key="9">
    <source>
        <dbReference type="Pfam" id="PF00135"/>
    </source>
</evidence>
<evidence type="ECO:0000256" key="1">
    <source>
        <dbReference type="ARBA" id="ARBA00004613"/>
    </source>
</evidence>
<dbReference type="RefSeq" id="XP_022468342.1">
    <property type="nucleotide sequence ID" value="XM_022625162.1"/>
</dbReference>
<evidence type="ECO:0000256" key="3">
    <source>
        <dbReference type="ARBA" id="ARBA00022525"/>
    </source>
</evidence>
<evidence type="ECO:0000256" key="2">
    <source>
        <dbReference type="ARBA" id="ARBA00005964"/>
    </source>
</evidence>